<feature type="active site" evidence="6">
    <location>
        <position position="132"/>
    </location>
</feature>
<dbReference type="FunFam" id="2.40.70.10:FF:000033">
    <property type="entry name" value="Aspartyl protease family protein"/>
    <property type="match status" value="1"/>
</dbReference>
<evidence type="ECO:0000256" key="2">
    <source>
        <dbReference type="ARBA" id="ARBA00022670"/>
    </source>
</evidence>
<evidence type="ECO:0000259" key="7">
    <source>
        <dbReference type="PROSITE" id="PS51767"/>
    </source>
</evidence>
<keyword evidence="4" id="KW-0378">Hydrolase</keyword>
<gene>
    <name evidence="8" type="ORF">Cgig2_005287</name>
</gene>
<accession>A0A9Q1JKL3</accession>
<dbReference type="InterPro" id="IPR033121">
    <property type="entry name" value="PEPTIDASE_A1"/>
</dbReference>
<comment type="caution">
    <text evidence="8">The sequence shown here is derived from an EMBL/GenBank/DDBJ whole genome shotgun (WGS) entry which is preliminary data.</text>
</comment>
<dbReference type="PANTHER" id="PTHR47967">
    <property type="entry name" value="OS07G0603500 PROTEIN-RELATED"/>
    <property type="match status" value="1"/>
</dbReference>
<dbReference type="Proteomes" id="UP001153076">
    <property type="component" value="Unassembled WGS sequence"/>
</dbReference>
<feature type="domain" description="Peptidase A1" evidence="7">
    <location>
        <begin position="114"/>
        <end position="474"/>
    </location>
</feature>
<name>A0A9Q1JKL3_9CARY</name>
<evidence type="ECO:0000256" key="5">
    <source>
        <dbReference type="ARBA" id="ARBA00023180"/>
    </source>
</evidence>
<dbReference type="InterPro" id="IPR032799">
    <property type="entry name" value="TAXi_C"/>
</dbReference>
<dbReference type="GO" id="GO:0006508">
    <property type="term" value="P:proteolysis"/>
    <property type="evidence" value="ECO:0007669"/>
    <property type="project" value="UniProtKB-KW"/>
</dbReference>
<reference evidence="8" key="1">
    <citation type="submission" date="2022-04" db="EMBL/GenBank/DDBJ databases">
        <title>Carnegiea gigantea Genome sequencing and assembly v2.</title>
        <authorList>
            <person name="Copetti D."/>
            <person name="Sanderson M.J."/>
            <person name="Burquez A."/>
            <person name="Wojciechowski M.F."/>
        </authorList>
    </citation>
    <scope>NUCLEOTIDE SEQUENCE</scope>
    <source>
        <strain evidence="8">SGP5-SGP5p</strain>
        <tissue evidence="8">Aerial part</tissue>
    </source>
</reference>
<comment type="similarity">
    <text evidence="1">Belongs to the peptidase A1 family.</text>
</comment>
<organism evidence="8 9">
    <name type="scientific">Carnegiea gigantea</name>
    <dbReference type="NCBI Taxonomy" id="171969"/>
    <lineage>
        <taxon>Eukaryota</taxon>
        <taxon>Viridiplantae</taxon>
        <taxon>Streptophyta</taxon>
        <taxon>Embryophyta</taxon>
        <taxon>Tracheophyta</taxon>
        <taxon>Spermatophyta</taxon>
        <taxon>Magnoliopsida</taxon>
        <taxon>eudicotyledons</taxon>
        <taxon>Gunneridae</taxon>
        <taxon>Pentapetalae</taxon>
        <taxon>Caryophyllales</taxon>
        <taxon>Cactineae</taxon>
        <taxon>Cactaceae</taxon>
        <taxon>Cactoideae</taxon>
        <taxon>Echinocereeae</taxon>
        <taxon>Carnegiea</taxon>
    </lineage>
</organism>
<dbReference type="InterPro" id="IPR001461">
    <property type="entry name" value="Aspartic_peptidase_A1"/>
</dbReference>
<proteinExistence type="inferred from homology"/>
<dbReference type="InterPro" id="IPR032861">
    <property type="entry name" value="TAXi_N"/>
</dbReference>
<dbReference type="CDD" id="cd05476">
    <property type="entry name" value="pepsin_A_like_plant"/>
    <property type="match status" value="1"/>
</dbReference>
<sequence length="479" mass="53701">MFLLQRRPTISLLLTSICILIIVVNALALGKPRRFTEAIRHDIARYKGMVHRVQWRSTLPPPKRRVAMEEPIMQETQDEEDPPIGAREAPLKSIIDGSVKLPMYAAADYGMGLYFVDVELGEPPKKLRMVADTGSDLTWVKCTKDPQGTLPDGRGYMAAQSTTFQTIGCDTPTCKDEFMSLASLDICPNPHAPCLYNYSYGIDDQTVTYGMFGKETVTVHTTKNTTVRMEKILVGCSEEYYGKANMKEADGILGLGINPYSFSLHAVNLFGGTFQYCLVDHLSHTNKSSYLIFGDQREKAPTYGFMRYTSLRTNILAPYLWVNVKGVSIGRKMLDIPPLVWFHENGGTILDSGTALTYWAQPAYRVIMDELIAFLAKEHPKIPDYGGDGTLDFEYCFNTTTSPLDPSMVPRLEIHFTDGARFKPHVKSYIIDDSPEVKCIGFLEAMGGMHIIGNIMQQNYLWEFDLHHAMIGFSPSTCS</sequence>
<dbReference type="Pfam" id="PF14541">
    <property type="entry name" value="TAXi_C"/>
    <property type="match status" value="1"/>
</dbReference>
<evidence type="ECO:0000256" key="3">
    <source>
        <dbReference type="ARBA" id="ARBA00022750"/>
    </source>
</evidence>
<dbReference type="PROSITE" id="PS51767">
    <property type="entry name" value="PEPTIDASE_A1"/>
    <property type="match status" value="1"/>
</dbReference>
<protein>
    <recommendedName>
        <fullName evidence="7">Peptidase A1 domain-containing protein</fullName>
    </recommendedName>
</protein>
<evidence type="ECO:0000256" key="6">
    <source>
        <dbReference type="PIRSR" id="PIRSR601461-1"/>
    </source>
</evidence>
<keyword evidence="3" id="KW-0064">Aspartyl protease</keyword>
<keyword evidence="9" id="KW-1185">Reference proteome</keyword>
<evidence type="ECO:0000256" key="4">
    <source>
        <dbReference type="ARBA" id="ARBA00022801"/>
    </source>
</evidence>
<dbReference type="InterPro" id="IPR021109">
    <property type="entry name" value="Peptidase_aspartic_dom_sf"/>
</dbReference>
<evidence type="ECO:0000313" key="9">
    <source>
        <dbReference type="Proteomes" id="UP001153076"/>
    </source>
</evidence>
<keyword evidence="5" id="KW-0325">Glycoprotein</keyword>
<dbReference type="SUPFAM" id="SSF50630">
    <property type="entry name" value="Acid proteases"/>
    <property type="match status" value="1"/>
</dbReference>
<keyword evidence="2" id="KW-0645">Protease</keyword>
<dbReference type="Gene3D" id="2.40.70.10">
    <property type="entry name" value="Acid Proteases"/>
    <property type="match status" value="2"/>
</dbReference>
<dbReference type="InterPro" id="IPR051708">
    <property type="entry name" value="Plant_Aspart_Prot_A1"/>
</dbReference>
<dbReference type="EMBL" id="JAKOGI010002603">
    <property type="protein sequence ID" value="KAJ8421670.1"/>
    <property type="molecule type" value="Genomic_DNA"/>
</dbReference>
<dbReference type="PANTHER" id="PTHR47967:SF69">
    <property type="entry name" value="ASPARTIC PROTEINASE NANA, CHLOROPLAST"/>
    <property type="match status" value="1"/>
</dbReference>
<dbReference type="OrthoDB" id="2747330at2759"/>
<evidence type="ECO:0000256" key="1">
    <source>
        <dbReference type="ARBA" id="ARBA00007447"/>
    </source>
</evidence>
<dbReference type="Pfam" id="PF14543">
    <property type="entry name" value="TAXi_N"/>
    <property type="match status" value="1"/>
</dbReference>
<dbReference type="AlphaFoldDB" id="A0A9Q1JKL3"/>
<dbReference type="PRINTS" id="PR00792">
    <property type="entry name" value="PEPSIN"/>
</dbReference>
<dbReference type="InterPro" id="IPR034161">
    <property type="entry name" value="Pepsin-like_plant"/>
</dbReference>
<evidence type="ECO:0000313" key="8">
    <source>
        <dbReference type="EMBL" id="KAJ8421670.1"/>
    </source>
</evidence>
<feature type="active site" evidence="6">
    <location>
        <position position="351"/>
    </location>
</feature>
<dbReference type="GO" id="GO:0004190">
    <property type="term" value="F:aspartic-type endopeptidase activity"/>
    <property type="evidence" value="ECO:0007669"/>
    <property type="project" value="UniProtKB-KW"/>
</dbReference>